<accession>A0ABD2MYJ4</accession>
<dbReference type="EMBL" id="JABFTP020000042">
    <property type="protein sequence ID" value="KAL3271282.1"/>
    <property type="molecule type" value="Genomic_DNA"/>
</dbReference>
<dbReference type="Proteomes" id="UP001516400">
    <property type="component" value="Unassembled WGS sequence"/>
</dbReference>
<proteinExistence type="predicted"/>
<reference evidence="1 2" key="1">
    <citation type="journal article" date="2021" name="BMC Biol.">
        <title>Horizontally acquired antibacterial genes associated with adaptive radiation of ladybird beetles.</title>
        <authorList>
            <person name="Li H.S."/>
            <person name="Tang X.F."/>
            <person name="Huang Y.H."/>
            <person name="Xu Z.Y."/>
            <person name="Chen M.L."/>
            <person name="Du X.Y."/>
            <person name="Qiu B.Y."/>
            <person name="Chen P.T."/>
            <person name="Zhang W."/>
            <person name="Slipinski A."/>
            <person name="Escalona H.E."/>
            <person name="Waterhouse R.M."/>
            <person name="Zwick A."/>
            <person name="Pang H."/>
        </authorList>
    </citation>
    <scope>NUCLEOTIDE SEQUENCE [LARGE SCALE GENOMIC DNA]</scope>
    <source>
        <strain evidence="1">SYSU2018</strain>
    </source>
</reference>
<dbReference type="AlphaFoldDB" id="A0ABD2MYJ4"/>
<protein>
    <submittedName>
        <fullName evidence="1">Uncharacterized protein</fullName>
    </submittedName>
</protein>
<gene>
    <name evidence="1" type="ORF">HHI36_021772</name>
</gene>
<feature type="non-terminal residue" evidence="1">
    <location>
        <position position="123"/>
    </location>
</feature>
<evidence type="ECO:0000313" key="2">
    <source>
        <dbReference type="Proteomes" id="UP001516400"/>
    </source>
</evidence>
<name>A0ABD2MYJ4_9CUCU</name>
<comment type="caution">
    <text evidence="1">The sequence shown here is derived from an EMBL/GenBank/DDBJ whole genome shotgun (WGS) entry which is preliminary data.</text>
</comment>
<organism evidence="1 2">
    <name type="scientific">Cryptolaemus montrouzieri</name>
    <dbReference type="NCBI Taxonomy" id="559131"/>
    <lineage>
        <taxon>Eukaryota</taxon>
        <taxon>Metazoa</taxon>
        <taxon>Ecdysozoa</taxon>
        <taxon>Arthropoda</taxon>
        <taxon>Hexapoda</taxon>
        <taxon>Insecta</taxon>
        <taxon>Pterygota</taxon>
        <taxon>Neoptera</taxon>
        <taxon>Endopterygota</taxon>
        <taxon>Coleoptera</taxon>
        <taxon>Polyphaga</taxon>
        <taxon>Cucujiformia</taxon>
        <taxon>Coccinelloidea</taxon>
        <taxon>Coccinellidae</taxon>
        <taxon>Scymninae</taxon>
        <taxon>Scymnini</taxon>
        <taxon>Cryptolaemus</taxon>
    </lineage>
</organism>
<sequence length="123" mass="14182">HTLLYYSFPKESTREADDKINNDLEAISKAAEEHALKLDPLKSKVIVLESGQSACKNLNDIQLRVGGMEVPRQNKLKSLGLLVDNKLRFTEHVNYLIKNAFMNLKNHIWVSRFSRQENENFIV</sequence>
<feature type="non-terminal residue" evidence="1">
    <location>
        <position position="1"/>
    </location>
</feature>
<evidence type="ECO:0000313" key="1">
    <source>
        <dbReference type="EMBL" id="KAL3271282.1"/>
    </source>
</evidence>
<keyword evidence="2" id="KW-1185">Reference proteome</keyword>